<gene>
    <name evidence="2" type="ORF">GS424_005555</name>
</gene>
<accession>A0A6L7IUJ3</accession>
<keyword evidence="1" id="KW-0732">Signal</keyword>
<dbReference type="Gene3D" id="3.90.420.10">
    <property type="entry name" value="Oxidoreductase, molybdopterin-binding domain"/>
    <property type="match status" value="1"/>
</dbReference>
<proteinExistence type="predicted"/>
<evidence type="ECO:0000313" key="2">
    <source>
        <dbReference type="EMBL" id="QOS69313.1"/>
    </source>
</evidence>
<protein>
    <submittedName>
        <fullName evidence="2">Uncharacterized protein</fullName>
    </submittedName>
</protein>
<dbReference type="InterPro" id="IPR036374">
    <property type="entry name" value="OxRdtase_Mopterin-bd_sf"/>
</dbReference>
<feature type="signal peptide" evidence="1">
    <location>
        <begin position="1"/>
        <end position="24"/>
    </location>
</feature>
<feature type="chain" id="PRO_5038883702" evidence="1">
    <location>
        <begin position="25"/>
        <end position="167"/>
    </location>
</feature>
<dbReference type="AlphaFoldDB" id="A0A6L7IUJ3"/>
<dbReference type="EMBL" id="CP063310">
    <property type="protein sequence ID" value="QOS69313.1"/>
    <property type="molecule type" value="Genomic_DNA"/>
</dbReference>
<dbReference type="RefSeq" id="WP_160943060.1">
    <property type="nucleotide sequence ID" value="NZ_CP063310.1"/>
</dbReference>
<evidence type="ECO:0000313" key="3">
    <source>
        <dbReference type="Proteomes" id="UP000478463"/>
    </source>
</evidence>
<sequence length="167" mass="16212">MTRMNAKTLTALVGAVALTTSAAAGVAPALADGAAQAPLAGDAQLSGAAAPGGIVKAANVQGTFTFDQTVLSSTADISNVFSKAAAVLCTSMPEYGEARGEEPINVGGDVGQAYSATLSELADEEGTDAYDMACSCASNVPGGGGAIANAEVEGVALASIADKAQAR</sequence>
<dbReference type="KEGG" id="egd:GS424_005555"/>
<organism evidence="2 3">
    <name type="scientific">Eggerthella guodeyinii</name>
    <dbReference type="NCBI Taxonomy" id="2690837"/>
    <lineage>
        <taxon>Bacteria</taxon>
        <taxon>Bacillati</taxon>
        <taxon>Actinomycetota</taxon>
        <taxon>Coriobacteriia</taxon>
        <taxon>Eggerthellales</taxon>
        <taxon>Eggerthellaceae</taxon>
        <taxon>Eggerthella</taxon>
    </lineage>
</organism>
<dbReference type="Proteomes" id="UP000478463">
    <property type="component" value="Chromosome"/>
</dbReference>
<reference evidence="2 3" key="1">
    <citation type="submission" date="2020-10" db="EMBL/GenBank/DDBJ databases">
        <title>Eggerthella sp. nov., isolated from human feces.</title>
        <authorList>
            <person name="Yajun G."/>
        </authorList>
    </citation>
    <scope>NUCLEOTIDE SEQUENCE [LARGE SCALE GENOMIC DNA]</scope>
    <source>
        <strain evidence="2 3">HF-1101</strain>
    </source>
</reference>
<evidence type="ECO:0000256" key="1">
    <source>
        <dbReference type="SAM" id="SignalP"/>
    </source>
</evidence>
<name>A0A6L7IUJ3_9ACTN</name>